<dbReference type="EMBL" id="BLXT01005943">
    <property type="protein sequence ID" value="GFO27651.1"/>
    <property type="molecule type" value="Genomic_DNA"/>
</dbReference>
<comment type="caution">
    <text evidence="1">The sequence shown here is derived from an EMBL/GenBank/DDBJ whole genome shotgun (WGS) entry which is preliminary data.</text>
</comment>
<organism evidence="1 2">
    <name type="scientific">Plakobranchus ocellatus</name>
    <dbReference type="NCBI Taxonomy" id="259542"/>
    <lineage>
        <taxon>Eukaryota</taxon>
        <taxon>Metazoa</taxon>
        <taxon>Spiralia</taxon>
        <taxon>Lophotrochozoa</taxon>
        <taxon>Mollusca</taxon>
        <taxon>Gastropoda</taxon>
        <taxon>Heterobranchia</taxon>
        <taxon>Euthyneura</taxon>
        <taxon>Panpulmonata</taxon>
        <taxon>Sacoglossa</taxon>
        <taxon>Placobranchoidea</taxon>
        <taxon>Plakobranchidae</taxon>
        <taxon>Plakobranchus</taxon>
    </lineage>
</organism>
<evidence type="ECO:0000313" key="2">
    <source>
        <dbReference type="Proteomes" id="UP000735302"/>
    </source>
</evidence>
<reference evidence="1 2" key="1">
    <citation type="journal article" date="2021" name="Elife">
        <title>Chloroplast acquisition without the gene transfer in kleptoplastic sea slugs, Plakobranchus ocellatus.</title>
        <authorList>
            <person name="Maeda T."/>
            <person name="Takahashi S."/>
            <person name="Yoshida T."/>
            <person name="Shimamura S."/>
            <person name="Takaki Y."/>
            <person name="Nagai Y."/>
            <person name="Toyoda A."/>
            <person name="Suzuki Y."/>
            <person name="Arimoto A."/>
            <person name="Ishii H."/>
            <person name="Satoh N."/>
            <person name="Nishiyama T."/>
            <person name="Hasebe M."/>
            <person name="Maruyama T."/>
            <person name="Minagawa J."/>
            <person name="Obokata J."/>
            <person name="Shigenobu S."/>
        </authorList>
    </citation>
    <scope>NUCLEOTIDE SEQUENCE [LARGE SCALE GENOMIC DNA]</scope>
</reference>
<keyword evidence="2" id="KW-1185">Reference proteome</keyword>
<gene>
    <name evidence="1" type="ORF">PoB_005415600</name>
</gene>
<proteinExistence type="predicted"/>
<protein>
    <submittedName>
        <fullName evidence="1">Uncharacterized protein</fullName>
    </submittedName>
</protein>
<accession>A0AAV4C4J6</accession>
<dbReference type="AlphaFoldDB" id="A0AAV4C4J6"/>
<evidence type="ECO:0000313" key="1">
    <source>
        <dbReference type="EMBL" id="GFO27651.1"/>
    </source>
</evidence>
<name>A0AAV4C4J6_9GAST</name>
<sequence length="88" mass="10078">MDINGFERLLTEQSRDEQQQQQQQAISSWPAKCTMTPSFKVTMLPLVSREKIFKQCAKCRGHANSMKQAYVAICSRYAFIKCANLVLC</sequence>
<dbReference type="Proteomes" id="UP000735302">
    <property type="component" value="Unassembled WGS sequence"/>
</dbReference>